<evidence type="ECO:0000313" key="3">
    <source>
        <dbReference type="EMBL" id="EXX73638.1"/>
    </source>
</evidence>
<dbReference type="EMBL" id="JEMT01014032">
    <property type="protein sequence ID" value="EXX73638.1"/>
    <property type="molecule type" value="Genomic_DNA"/>
</dbReference>
<feature type="region of interest" description="Disordered" evidence="2">
    <location>
        <begin position="68"/>
        <end position="108"/>
    </location>
</feature>
<comment type="caution">
    <text evidence="3">The sequence shown here is derived from an EMBL/GenBank/DDBJ whole genome shotgun (WGS) entry which is preliminary data.</text>
</comment>
<keyword evidence="4" id="KW-1185">Reference proteome</keyword>
<gene>
    <name evidence="3" type="ORF">RirG_058510</name>
</gene>
<name>A0A015N3H9_RHIIW</name>
<feature type="region of interest" description="Disordered" evidence="2">
    <location>
        <begin position="514"/>
        <end position="579"/>
    </location>
</feature>
<dbReference type="AlphaFoldDB" id="A0A015N3H9"/>
<feature type="compositionally biased region" description="Acidic residues" evidence="2">
    <location>
        <begin position="533"/>
        <end position="547"/>
    </location>
</feature>
<evidence type="ECO:0000313" key="4">
    <source>
        <dbReference type="Proteomes" id="UP000022910"/>
    </source>
</evidence>
<feature type="compositionally biased region" description="Basic and acidic residues" evidence="2">
    <location>
        <begin position="514"/>
        <end position="532"/>
    </location>
</feature>
<protein>
    <submittedName>
        <fullName evidence="3">Uncharacterized protein</fullName>
    </submittedName>
</protein>
<reference evidence="3 4" key="1">
    <citation type="submission" date="2014-02" db="EMBL/GenBank/DDBJ databases">
        <title>Single nucleus genome sequencing reveals high similarity among nuclei of an endomycorrhizal fungus.</title>
        <authorList>
            <person name="Lin K."/>
            <person name="Geurts R."/>
            <person name="Zhang Z."/>
            <person name="Limpens E."/>
            <person name="Saunders D.G."/>
            <person name="Mu D."/>
            <person name="Pang E."/>
            <person name="Cao H."/>
            <person name="Cha H."/>
            <person name="Lin T."/>
            <person name="Zhou Q."/>
            <person name="Shang Y."/>
            <person name="Li Y."/>
            <person name="Ivanov S."/>
            <person name="Sharma T."/>
            <person name="Velzen R.V."/>
            <person name="Ruijter N.D."/>
            <person name="Aanen D.K."/>
            <person name="Win J."/>
            <person name="Kamoun S."/>
            <person name="Bisseling T."/>
            <person name="Huang S."/>
        </authorList>
    </citation>
    <scope>NUCLEOTIDE SEQUENCE [LARGE SCALE GENOMIC DNA]</scope>
    <source>
        <strain evidence="4">DAOM197198w</strain>
    </source>
</reference>
<evidence type="ECO:0000256" key="2">
    <source>
        <dbReference type="SAM" id="MobiDB-lite"/>
    </source>
</evidence>
<accession>A0A015N3H9</accession>
<dbReference type="Proteomes" id="UP000022910">
    <property type="component" value="Unassembled WGS sequence"/>
</dbReference>
<feature type="coiled-coil region" evidence="1">
    <location>
        <begin position="422"/>
        <end position="449"/>
    </location>
</feature>
<feature type="compositionally biased region" description="Basic residues" evidence="2">
    <location>
        <begin position="95"/>
        <end position="105"/>
    </location>
</feature>
<feature type="compositionally biased region" description="Basic and acidic residues" evidence="2">
    <location>
        <begin position="73"/>
        <end position="92"/>
    </location>
</feature>
<keyword evidence="1" id="KW-0175">Coiled coil</keyword>
<sequence>MESYLQQDKFDTKILRKVSTLVKKNFKNAETRSSEKLQDELDKIFFRTLRTHNIGKQNTRLCSWLRQAQQKNPPHEEVPKKATDSKFKEPIKRQNGQRKSGKKKERGKEVVKEIALPESVDQQPIVKNSRGVCATSRDIMFYDIPARYSESEVVSAIKNIGNVNRIRIKKHYKYQSVRAEINLFEEYDSKFVRDTWKVQLLIGNSEKRQTAIQVRWFPGQSTVKSIKEKCKWKAYKIIHSSYYKDIARKNYSFEYGKMARFGKNSVFLAYFKDKDQLDAAMALDKGTDNTWIIHGKGLGKQPAEISKRDSGIDLVSTKPRNNGKATPAIKQQAMAMSSTNIDNVSTDEMVDVINRYRKNFLDEFPQNIASTPLKDYATPEKVVDIVLDLRAEINKELSQDEKDDEKWIDRCRNGYAVLVADLKDRKKKLEEARVKRDALQKQVGEAQNKEQVTKPTESVKQVSPIELHEYESINETCSKRLDKKKKEPIFTPEYIARLDGTFDTYKKVLKEAKEAAEQRKRLRKKQGDRIMEEEGIESDSDEDEEDQVVVSIESNNKRGGKPGSRGRGRGGRRRLVKKK</sequence>
<dbReference type="HOGENOM" id="CLU_033837_0_0_1"/>
<organism evidence="3 4">
    <name type="scientific">Rhizophagus irregularis (strain DAOM 197198w)</name>
    <name type="common">Glomus intraradices</name>
    <dbReference type="NCBI Taxonomy" id="1432141"/>
    <lineage>
        <taxon>Eukaryota</taxon>
        <taxon>Fungi</taxon>
        <taxon>Fungi incertae sedis</taxon>
        <taxon>Mucoromycota</taxon>
        <taxon>Glomeromycotina</taxon>
        <taxon>Glomeromycetes</taxon>
        <taxon>Glomerales</taxon>
        <taxon>Glomeraceae</taxon>
        <taxon>Rhizophagus</taxon>
    </lineage>
</organism>
<proteinExistence type="predicted"/>
<feature type="compositionally biased region" description="Basic residues" evidence="2">
    <location>
        <begin position="558"/>
        <end position="579"/>
    </location>
</feature>
<evidence type="ECO:0000256" key="1">
    <source>
        <dbReference type="SAM" id="Coils"/>
    </source>
</evidence>